<protein>
    <submittedName>
        <fullName evidence="6">ATP-binding cassette domain-containing protein</fullName>
    </submittedName>
</protein>
<dbReference type="InterPro" id="IPR017871">
    <property type="entry name" value="ABC_transporter-like_CS"/>
</dbReference>
<evidence type="ECO:0000256" key="4">
    <source>
        <dbReference type="ARBA" id="ARBA00022840"/>
    </source>
</evidence>
<dbReference type="Gene3D" id="3.40.50.300">
    <property type="entry name" value="P-loop containing nucleotide triphosphate hydrolases"/>
    <property type="match status" value="1"/>
</dbReference>
<dbReference type="InterPro" id="IPR003593">
    <property type="entry name" value="AAA+_ATPase"/>
</dbReference>
<dbReference type="InterPro" id="IPR003439">
    <property type="entry name" value="ABC_transporter-like_ATP-bd"/>
</dbReference>
<comment type="similarity">
    <text evidence="1">Belongs to the ABC transporter superfamily.</text>
</comment>
<evidence type="ECO:0000259" key="5">
    <source>
        <dbReference type="PROSITE" id="PS50893"/>
    </source>
</evidence>
<evidence type="ECO:0000256" key="1">
    <source>
        <dbReference type="ARBA" id="ARBA00005417"/>
    </source>
</evidence>
<dbReference type="GO" id="GO:0005524">
    <property type="term" value="F:ATP binding"/>
    <property type="evidence" value="ECO:0007669"/>
    <property type="project" value="UniProtKB-KW"/>
</dbReference>
<evidence type="ECO:0000256" key="3">
    <source>
        <dbReference type="ARBA" id="ARBA00022741"/>
    </source>
</evidence>
<evidence type="ECO:0000313" key="7">
    <source>
        <dbReference type="Proteomes" id="UP001301140"/>
    </source>
</evidence>
<gene>
    <name evidence="6" type="ORF">PZ740_11270</name>
</gene>
<feature type="domain" description="ABC transporter" evidence="5">
    <location>
        <begin position="8"/>
        <end position="227"/>
    </location>
</feature>
<dbReference type="RefSeq" id="WP_327789379.1">
    <property type="nucleotide sequence ID" value="NZ_JARGEQ010000102.1"/>
</dbReference>
<dbReference type="EMBL" id="JARGEQ010000102">
    <property type="protein sequence ID" value="MDF1586957.1"/>
    <property type="molecule type" value="Genomic_DNA"/>
</dbReference>
<keyword evidence="7" id="KW-1185">Reference proteome</keyword>
<evidence type="ECO:0000256" key="2">
    <source>
        <dbReference type="ARBA" id="ARBA00022448"/>
    </source>
</evidence>
<name>A0AAP4D5K0_9PROT</name>
<dbReference type="GO" id="GO:0016887">
    <property type="term" value="F:ATP hydrolysis activity"/>
    <property type="evidence" value="ECO:0007669"/>
    <property type="project" value="InterPro"/>
</dbReference>
<accession>A0AAP4D5K0</accession>
<dbReference type="Proteomes" id="UP001301140">
    <property type="component" value="Unassembled WGS sequence"/>
</dbReference>
<dbReference type="PROSITE" id="PS00211">
    <property type="entry name" value="ABC_TRANSPORTER_1"/>
    <property type="match status" value="1"/>
</dbReference>
<sequence length="252" mass="27090">MAALTVDIRGKRFPAVAGAPAKEALGRVAFNVAEGETVALIGPSGCGKTTLLNLAAGLDGQAEGTVCRPAAGRLAYVFQEPRLLPWRTVEDNLRLVLADPSDPQERIGGLLAEVGLLQARHVFASRLSLGMARRVALARGFIVEPGLVLLDEPFASLDAPTARRLRLLLLRLLALHRTAALFVTHDLDEAIMLAHRLVFLSATPGRLVRELRIDLEPAERHDPAAVARKRLEVMGLPEVAGLLELDVEEPGP</sequence>
<dbReference type="PANTHER" id="PTHR42788:SF19">
    <property type="entry name" value="ALIPHATIC SULFONATES IMPORT ATP-BINDING PROTEIN SSUB 2"/>
    <property type="match status" value="1"/>
</dbReference>
<dbReference type="PROSITE" id="PS50893">
    <property type="entry name" value="ABC_TRANSPORTER_2"/>
    <property type="match status" value="1"/>
</dbReference>
<dbReference type="PANTHER" id="PTHR42788">
    <property type="entry name" value="TAURINE IMPORT ATP-BINDING PROTEIN-RELATED"/>
    <property type="match status" value="1"/>
</dbReference>
<dbReference type="SUPFAM" id="SSF52540">
    <property type="entry name" value="P-loop containing nucleoside triphosphate hydrolases"/>
    <property type="match status" value="1"/>
</dbReference>
<keyword evidence="3" id="KW-0547">Nucleotide-binding</keyword>
<organism evidence="6 7">
    <name type="scientific">Marinimicrococcus flavescens</name>
    <dbReference type="NCBI Taxonomy" id="3031815"/>
    <lineage>
        <taxon>Bacteria</taxon>
        <taxon>Pseudomonadati</taxon>
        <taxon>Pseudomonadota</taxon>
        <taxon>Alphaproteobacteria</taxon>
        <taxon>Geminicoccales</taxon>
        <taxon>Geminicoccaceae</taxon>
        <taxon>Marinimicrococcus</taxon>
    </lineage>
</organism>
<dbReference type="SMART" id="SM00382">
    <property type="entry name" value="AAA"/>
    <property type="match status" value="1"/>
</dbReference>
<keyword evidence="4 6" id="KW-0067">ATP-binding</keyword>
<proteinExistence type="inferred from homology"/>
<evidence type="ECO:0000313" key="6">
    <source>
        <dbReference type="EMBL" id="MDF1586957.1"/>
    </source>
</evidence>
<dbReference type="InterPro" id="IPR050166">
    <property type="entry name" value="ABC_transporter_ATP-bind"/>
</dbReference>
<dbReference type="Pfam" id="PF00005">
    <property type="entry name" value="ABC_tran"/>
    <property type="match status" value="1"/>
</dbReference>
<keyword evidence="2" id="KW-0813">Transport</keyword>
<comment type="caution">
    <text evidence="6">The sequence shown here is derived from an EMBL/GenBank/DDBJ whole genome shotgun (WGS) entry which is preliminary data.</text>
</comment>
<dbReference type="AlphaFoldDB" id="A0AAP4D5K0"/>
<reference evidence="6 7" key="1">
    <citation type="submission" date="2023-03" db="EMBL/GenBank/DDBJ databases">
        <title>YIM 152171 draft genome.</title>
        <authorList>
            <person name="Yang Z."/>
        </authorList>
    </citation>
    <scope>NUCLEOTIDE SEQUENCE [LARGE SCALE GENOMIC DNA]</scope>
    <source>
        <strain evidence="6 7">YIM 152171</strain>
    </source>
</reference>
<dbReference type="InterPro" id="IPR027417">
    <property type="entry name" value="P-loop_NTPase"/>
</dbReference>